<keyword evidence="3" id="KW-1185">Reference proteome</keyword>
<feature type="region of interest" description="Disordered" evidence="1">
    <location>
        <begin position="1"/>
        <end position="22"/>
    </location>
</feature>
<dbReference type="Pfam" id="PF12132">
    <property type="entry name" value="DUF3587"/>
    <property type="match status" value="1"/>
</dbReference>
<gene>
    <name evidence="2" type="ORF">EEDITHA_LOCUS4464</name>
</gene>
<organism evidence="2 3">
    <name type="scientific">Euphydryas editha</name>
    <name type="common">Edith's checkerspot</name>
    <dbReference type="NCBI Taxonomy" id="104508"/>
    <lineage>
        <taxon>Eukaryota</taxon>
        <taxon>Metazoa</taxon>
        <taxon>Ecdysozoa</taxon>
        <taxon>Arthropoda</taxon>
        <taxon>Hexapoda</taxon>
        <taxon>Insecta</taxon>
        <taxon>Pterygota</taxon>
        <taxon>Neoptera</taxon>
        <taxon>Endopterygota</taxon>
        <taxon>Lepidoptera</taxon>
        <taxon>Glossata</taxon>
        <taxon>Ditrysia</taxon>
        <taxon>Papilionoidea</taxon>
        <taxon>Nymphalidae</taxon>
        <taxon>Nymphalinae</taxon>
        <taxon>Euphydryas</taxon>
    </lineage>
</organism>
<dbReference type="Proteomes" id="UP001153954">
    <property type="component" value="Unassembled WGS sequence"/>
</dbReference>
<proteinExistence type="predicted"/>
<dbReference type="AlphaFoldDB" id="A0AAU9TMD2"/>
<evidence type="ECO:0000313" key="3">
    <source>
        <dbReference type="Proteomes" id="UP001153954"/>
    </source>
</evidence>
<sequence>MDLKRRRTSITGNSPTKSSAAPSTRSIMATFFNGKQLEIQYIFDPSKNMSDRVLIAMNYVRSVFAGFGPSGAEEFLNILDAIESSRLHAH</sequence>
<dbReference type="EMBL" id="CAKOGL010000007">
    <property type="protein sequence ID" value="CAH2088291.1"/>
    <property type="molecule type" value="Genomic_DNA"/>
</dbReference>
<reference evidence="2" key="1">
    <citation type="submission" date="2022-03" db="EMBL/GenBank/DDBJ databases">
        <authorList>
            <person name="Tunstrom K."/>
        </authorList>
    </citation>
    <scope>NUCLEOTIDE SEQUENCE</scope>
</reference>
<comment type="caution">
    <text evidence="2">The sequence shown here is derived from an EMBL/GenBank/DDBJ whole genome shotgun (WGS) entry which is preliminary data.</text>
</comment>
<accession>A0AAU9TMD2</accession>
<name>A0AAU9TMD2_EUPED</name>
<feature type="compositionally biased region" description="Polar residues" evidence="1">
    <location>
        <begin position="9"/>
        <end position="22"/>
    </location>
</feature>
<protein>
    <submittedName>
        <fullName evidence="2">Uncharacterized protein</fullName>
    </submittedName>
</protein>
<evidence type="ECO:0000313" key="2">
    <source>
        <dbReference type="EMBL" id="CAH2088291.1"/>
    </source>
</evidence>
<evidence type="ECO:0000256" key="1">
    <source>
        <dbReference type="SAM" id="MobiDB-lite"/>
    </source>
</evidence>
<dbReference type="InterPro" id="IPR021982">
    <property type="entry name" value="REEP_Ichnovirus"/>
</dbReference>